<proteinExistence type="predicted"/>
<comment type="caution">
    <text evidence="1">The sequence shown here is derived from an EMBL/GenBank/DDBJ whole genome shotgun (WGS) entry which is preliminary data.</text>
</comment>
<dbReference type="EMBL" id="JBICCN010000389">
    <property type="protein sequence ID" value="KAL3071715.1"/>
    <property type="molecule type" value="Genomic_DNA"/>
</dbReference>
<sequence>MDYFLLSDCESVIQHIATEFGCVTPVPCFVERKVFILESRDKPRKIIVWEEGDMIRTKGVDSGNGRRSMGYVGFFEKKCGVEEFRKFIRKGATHFFVTYGNTRR</sequence>
<name>A0ABD2I3E6_HETSC</name>
<reference evidence="1 2" key="1">
    <citation type="submission" date="2024-10" db="EMBL/GenBank/DDBJ databases">
        <authorList>
            <person name="Kim D."/>
        </authorList>
    </citation>
    <scope>NUCLEOTIDE SEQUENCE [LARGE SCALE GENOMIC DNA]</scope>
    <source>
        <strain evidence="1">Taebaek</strain>
    </source>
</reference>
<keyword evidence="2" id="KW-1185">Reference proteome</keyword>
<dbReference type="Proteomes" id="UP001620645">
    <property type="component" value="Unassembled WGS sequence"/>
</dbReference>
<dbReference type="AlphaFoldDB" id="A0ABD2I3E6"/>
<protein>
    <submittedName>
        <fullName evidence="1">Uncharacterized protein</fullName>
    </submittedName>
</protein>
<evidence type="ECO:0000313" key="2">
    <source>
        <dbReference type="Proteomes" id="UP001620645"/>
    </source>
</evidence>
<organism evidence="1 2">
    <name type="scientific">Heterodera schachtii</name>
    <name type="common">Sugarbeet cyst nematode worm</name>
    <name type="synonym">Tylenchus schachtii</name>
    <dbReference type="NCBI Taxonomy" id="97005"/>
    <lineage>
        <taxon>Eukaryota</taxon>
        <taxon>Metazoa</taxon>
        <taxon>Ecdysozoa</taxon>
        <taxon>Nematoda</taxon>
        <taxon>Chromadorea</taxon>
        <taxon>Rhabditida</taxon>
        <taxon>Tylenchina</taxon>
        <taxon>Tylenchomorpha</taxon>
        <taxon>Tylenchoidea</taxon>
        <taxon>Heteroderidae</taxon>
        <taxon>Heteroderinae</taxon>
        <taxon>Heterodera</taxon>
    </lineage>
</organism>
<accession>A0ABD2I3E6</accession>
<evidence type="ECO:0000313" key="1">
    <source>
        <dbReference type="EMBL" id="KAL3071715.1"/>
    </source>
</evidence>
<gene>
    <name evidence="1" type="ORF">niasHS_016390</name>
</gene>